<dbReference type="RefSeq" id="WP_075066417.1">
    <property type="nucleotide sequence ID" value="NZ_LKAJ02000001.1"/>
</dbReference>
<feature type="binding site" evidence="10">
    <location>
        <position position="58"/>
    </location>
    <ligand>
        <name>Mg(2+)</name>
        <dbReference type="ChEBI" id="CHEBI:18420"/>
    </ligand>
</feature>
<dbReference type="GO" id="GO:0000287">
    <property type="term" value="F:magnesium ion binding"/>
    <property type="evidence" value="ECO:0007669"/>
    <property type="project" value="UniProtKB-UniRule"/>
</dbReference>
<protein>
    <recommendedName>
        <fullName evidence="10">Holo-[acyl-carrier-protein] synthase</fullName>
        <shortName evidence="10">Holo-ACP synthase</shortName>
        <ecNumber evidence="10">2.7.8.7</ecNumber>
    </recommendedName>
    <alternativeName>
        <fullName evidence="10">4'-phosphopantetheinyl transferase AcpS</fullName>
    </alternativeName>
</protein>
<comment type="subcellular location">
    <subcellularLocation>
        <location evidence="10">Cytoplasm</location>
    </subcellularLocation>
</comment>
<comment type="function">
    <text evidence="10">Transfers the 4'-phosphopantetheine moiety from coenzyme A to a Ser of acyl-carrier-protein.</text>
</comment>
<dbReference type="AlphaFoldDB" id="A0A0Q9YKK7"/>
<dbReference type="GO" id="GO:0005737">
    <property type="term" value="C:cytoplasm"/>
    <property type="evidence" value="ECO:0007669"/>
    <property type="project" value="UniProtKB-SubCell"/>
</dbReference>
<evidence type="ECO:0000313" key="14">
    <source>
        <dbReference type="Proteomes" id="UP000051497"/>
    </source>
</evidence>
<evidence type="ECO:0000259" key="11">
    <source>
        <dbReference type="Pfam" id="PF01648"/>
    </source>
</evidence>
<evidence type="ECO:0000313" key="13">
    <source>
        <dbReference type="EMBL" id="MCS5711089.1"/>
    </source>
</evidence>
<evidence type="ECO:0000256" key="9">
    <source>
        <dbReference type="ARBA" id="ARBA00054726"/>
    </source>
</evidence>
<keyword evidence="4 10" id="KW-0276">Fatty acid metabolism</keyword>
<feature type="binding site" evidence="10">
    <location>
        <position position="9"/>
    </location>
    <ligand>
        <name>Mg(2+)</name>
        <dbReference type="ChEBI" id="CHEBI:18420"/>
    </ligand>
</feature>
<comment type="similarity">
    <text evidence="10">Belongs to the P-Pant transferase superfamily. AcpS family.</text>
</comment>
<feature type="domain" description="4'-phosphopantetheinyl transferase" evidence="11">
    <location>
        <begin position="5"/>
        <end position="121"/>
    </location>
</feature>
<evidence type="ECO:0000256" key="8">
    <source>
        <dbReference type="ARBA" id="ARBA00050875"/>
    </source>
</evidence>
<organism evidence="12">
    <name type="scientific">Candidatus Berkiella aquae</name>
    <dbReference type="NCBI Taxonomy" id="295108"/>
    <lineage>
        <taxon>Bacteria</taxon>
        <taxon>Pseudomonadati</taxon>
        <taxon>Pseudomonadota</taxon>
        <taxon>Gammaproteobacteria</taxon>
        <taxon>Candidatus Berkiellales</taxon>
        <taxon>Candidatus Berkiellaceae</taxon>
        <taxon>Candidatus Berkiella</taxon>
    </lineage>
</organism>
<keyword evidence="6 10" id="KW-0443">Lipid metabolism</keyword>
<evidence type="ECO:0000256" key="4">
    <source>
        <dbReference type="ARBA" id="ARBA00022832"/>
    </source>
</evidence>
<name>A0A0Q9YKK7_9GAMM</name>
<dbReference type="HAMAP" id="MF_00101">
    <property type="entry name" value="AcpS"/>
    <property type="match status" value="1"/>
</dbReference>
<keyword evidence="7 10" id="KW-0275">Fatty acid biosynthesis</keyword>
<comment type="catalytic activity">
    <reaction evidence="8 10">
        <text>apo-[ACP] + CoA = holo-[ACP] + adenosine 3',5'-bisphosphate + H(+)</text>
        <dbReference type="Rhea" id="RHEA:12068"/>
        <dbReference type="Rhea" id="RHEA-COMP:9685"/>
        <dbReference type="Rhea" id="RHEA-COMP:9690"/>
        <dbReference type="ChEBI" id="CHEBI:15378"/>
        <dbReference type="ChEBI" id="CHEBI:29999"/>
        <dbReference type="ChEBI" id="CHEBI:57287"/>
        <dbReference type="ChEBI" id="CHEBI:58343"/>
        <dbReference type="ChEBI" id="CHEBI:64479"/>
        <dbReference type="EC" id="2.7.8.7"/>
    </reaction>
</comment>
<gene>
    <name evidence="10 12" type="primary">acpS</name>
    <name evidence="13" type="ORF">HT99x_006570</name>
    <name evidence="12" type="ORF">HT99x_01801</name>
</gene>
<dbReference type="Pfam" id="PF01648">
    <property type="entry name" value="ACPS"/>
    <property type="match status" value="1"/>
</dbReference>
<keyword evidence="2 10" id="KW-0808">Transferase</keyword>
<comment type="cofactor">
    <cofactor evidence="10">
        <name>Mg(2+)</name>
        <dbReference type="ChEBI" id="CHEBI:18420"/>
    </cofactor>
</comment>
<dbReference type="InterPro" id="IPR004568">
    <property type="entry name" value="Ppantetheine-prot_Trfase_dom"/>
</dbReference>
<dbReference type="FunFam" id="3.90.470.20:FF:000001">
    <property type="entry name" value="Holo-[acyl-carrier-protein] synthase"/>
    <property type="match status" value="1"/>
</dbReference>
<dbReference type="GO" id="GO:0006633">
    <property type="term" value="P:fatty acid biosynthetic process"/>
    <property type="evidence" value="ECO:0007669"/>
    <property type="project" value="UniProtKB-UniRule"/>
</dbReference>
<dbReference type="EMBL" id="LKAJ02000001">
    <property type="protein sequence ID" value="MCS5711089.1"/>
    <property type="molecule type" value="Genomic_DNA"/>
</dbReference>
<accession>A0A0Q9YKK7</accession>
<dbReference type="NCBIfam" id="TIGR00556">
    <property type="entry name" value="pantethn_trn"/>
    <property type="match status" value="1"/>
</dbReference>
<dbReference type="EC" id="2.7.8.7" evidence="10"/>
<dbReference type="Gene3D" id="3.90.470.20">
    <property type="entry name" value="4'-phosphopantetheinyl transferase domain"/>
    <property type="match status" value="1"/>
</dbReference>
<keyword evidence="14" id="KW-1185">Reference proteome</keyword>
<evidence type="ECO:0000256" key="7">
    <source>
        <dbReference type="ARBA" id="ARBA00023160"/>
    </source>
</evidence>
<evidence type="ECO:0000256" key="3">
    <source>
        <dbReference type="ARBA" id="ARBA00022723"/>
    </source>
</evidence>
<proteinExistence type="inferred from homology"/>
<evidence type="ECO:0000313" key="12">
    <source>
        <dbReference type="EMBL" id="KRG21245.1"/>
    </source>
</evidence>
<dbReference type="GO" id="GO:0008897">
    <property type="term" value="F:holo-[acyl-carrier-protein] synthase activity"/>
    <property type="evidence" value="ECO:0007669"/>
    <property type="project" value="UniProtKB-UniRule"/>
</dbReference>
<evidence type="ECO:0000256" key="1">
    <source>
        <dbReference type="ARBA" id="ARBA00022516"/>
    </source>
</evidence>
<keyword evidence="5 10" id="KW-0460">Magnesium</keyword>
<sequence length="127" mass="14045">MNVYGIGTDMVQISRIRDLFEKYGERFTQRILSASEQIAFKQHNEAIAYLAKRFAGKEAVAKALGTGIGSHLAFTQISITNQANGKPVVSLLGEAKQYFHSMEVGEIMISLSDEKEYALAFVVALKQ</sequence>
<keyword evidence="10" id="KW-0963">Cytoplasm</keyword>
<evidence type="ECO:0000256" key="6">
    <source>
        <dbReference type="ARBA" id="ARBA00023098"/>
    </source>
</evidence>
<evidence type="ECO:0000256" key="10">
    <source>
        <dbReference type="HAMAP-Rule" id="MF_00101"/>
    </source>
</evidence>
<keyword evidence="3 10" id="KW-0479">Metal-binding</keyword>
<dbReference type="InterPro" id="IPR008278">
    <property type="entry name" value="4-PPantetheinyl_Trfase_dom"/>
</dbReference>
<keyword evidence="1 10" id="KW-0444">Lipid biosynthesis</keyword>
<comment type="function">
    <text evidence="9">Transfers the 4'-phosphopantetheine moiety from coenzyme A to the 'Ser-36' of acyl-carrier-protein.</text>
</comment>
<dbReference type="InterPro" id="IPR037143">
    <property type="entry name" value="4-PPantetheinyl_Trfase_dom_sf"/>
</dbReference>
<reference evidence="12" key="1">
    <citation type="submission" date="2015-09" db="EMBL/GenBank/DDBJ databases">
        <title>Draft Genome Sequences of Two Novel Amoeba-resistant Intranuclear Bacteria, Candidatus Berkiella cookevillensis and Candidatus Berkiella aquae.</title>
        <authorList>
            <person name="Mehari Y.T."/>
            <person name="Arivett B.A."/>
            <person name="Farone A.L."/>
            <person name="Gunderson J.H."/>
            <person name="Farone M.B."/>
        </authorList>
    </citation>
    <scope>NUCLEOTIDE SEQUENCE [LARGE SCALE GENOMIC DNA]</scope>
    <source>
        <strain evidence="12">HT99</strain>
    </source>
</reference>
<comment type="caution">
    <text evidence="12">The sequence shown here is derived from an EMBL/GenBank/DDBJ whole genome shotgun (WGS) entry which is preliminary data.</text>
</comment>
<dbReference type="EMBL" id="LKAJ01000006">
    <property type="protein sequence ID" value="KRG21245.1"/>
    <property type="molecule type" value="Genomic_DNA"/>
</dbReference>
<reference evidence="13" key="2">
    <citation type="journal article" date="2016" name="Genome Announc.">
        <title>Draft Genome Sequences of Two Novel Amoeba-Resistant Intranuclear Bacteria, 'Candidatus Berkiella cookevillensis' and 'Candidatus Berkiella aquae'.</title>
        <authorList>
            <person name="Mehari Y.T."/>
            <person name="Arivett B.A."/>
            <person name="Farone A.L."/>
            <person name="Gunderson J.H."/>
            <person name="Farone M.B."/>
        </authorList>
    </citation>
    <scope>NUCLEOTIDE SEQUENCE</scope>
    <source>
        <strain evidence="13">HT99</strain>
    </source>
</reference>
<reference evidence="13" key="3">
    <citation type="submission" date="2021-06" db="EMBL/GenBank/DDBJ databases">
        <title>Genomic Description and Analysis of Intracellular Bacteria, Candidatus Berkiella cookevillensis and Candidatus Berkiella aquae.</title>
        <authorList>
            <person name="Kidane D.T."/>
            <person name="Mehari Y.T."/>
            <person name="Rice F.C."/>
            <person name="Arivett B.A."/>
            <person name="Farone A.L."/>
            <person name="Berk S.G."/>
            <person name="Farone M.B."/>
        </authorList>
    </citation>
    <scope>NUCLEOTIDE SEQUENCE</scope>
    <source>
        <strain evidence="13">HT99</strain>
    </source>
</reference>
<dbReference type="STRING" id="295108.HT99x_01801"/>
<dbReference type="Proteomes" id="UP000051497">
    <property type="component" value="Unassembled WGS sequence"/>
</dbReference>
<evidence type="ECO:0000256" key="2">
    <source>
        <dbReference type="ARBA" id="ARBA00022679"/>
    </source>
</evidence>
<dbReference type="OrthoDB" id="517356at2"/>
<dbReference type="SUPFAM" id="SSF56214">
    <property type="entry name" value="4'-phosphopantetheinyl transferase"/>
    <property type="match status" value="1"/>
</dbReference>
<evidence type="ECO:0000256" key="5">
    <source>
        <dbReference type="ARBA" id="ARBA00022842"/>
    </source>
</evidence>
<dbReference type="InterPro" id="IPR002582">
    <property type="entry name" value="ACPS"/>
</dbReference>
<dbReference type="NCBIfam" id="TIGR00516">
    <property type="entry name" value="acpS"/>
    <property type="match status" value="1"/>
</dbReference>
<dbReference type="PATRIC" id="fig|1590043.3.peg.1837"/>